<reference evidence="2 3" key="1">
    <citation type="submission" date="2015-01" db="EMBL/GenBank/DDBJ databases">
        <title>The Genome Sequence of Exophiala mesophila CBS40295.</title>
        <authorList>
            <consortium name="The Broad Institute Genomics Platform"/>
            <person name="Cuomo C."/>
            <person name="de Hoog S."/>
            <person name="Gorbushina A."/>
            <person name="Stielow B."/>
            <person name="Teixiera M."/>
            <person name="Abouelleil A."/>
            <person name="Chapman S.B."/>
            <person name="Priest M."/>
            <person name="Young S.K."/>
            <person name="Wortman J."/>
            <person name="Nusbaum C."/>
            <person name="Birren B."/>
        </authorList>
    </citation>
    <scope>NUCLEOTIDE SEQUENCE [LARGE SCALE GENOMIC DNA]</scope>
    <source>
        <strain evidence="2 3">CBS 40295</strain>
    </source>
</reference>
<dbReference type="InterPro" id="IPR015421">
    <property type="entry name" value="PyrdxlP-dep_Trfase_major"/>
</dbReference>
<dbReference type="HOGENOM" id="CLU_017584_4_4_1"/>
<dbReference type="InterPro" id="IPR015422">
    <property type="entry name" value="PyrdxlP-dep_Trfase_small"/>
</dbReference>
<dbReference type="STRING" id="212818.A0A0D1Y1F2"/>
<accession>A0A0D1Y1F2</accession>
<dbReference type="Pfam" id="PF00155">
    <property type="entry name" value="Aminotran_1_2"/>
    <property type="match status" value="1"/>
</dbReference>
<dbReference type="GeneID" id="27319998"/>
<evidence type="ECO:0000259" key="1">
    <source>
        <dbReference type="Pfam" id="PF00155"/>
    </source>
</evidence>
<dbReference type="Proteomes" id="UP000054302">
    <property type="component" value="Unassembled WGS sequence"/>
</dbReference>
<dbReference type="RefSeq" id="XP_016225955.1">
    <property type="nucleotide sequence ID" value="XM_016366437.1"/>
</dbReference>
<dbReference type="OrthoDB" id="7042322at2759"/>
<dbReference type="VEuPathDB" id="FungiDB:PV10_02153"/>
<organism evidence="2 3">
    <name type="scientific">Exophiala mesophila</name>
    <name type="common">Black yeast-like fungus</name>
    <dbReference type="NCBI Taxonomy" id="212818"/>
    <lineage>
        <taxon>Eukaryota</taxon>
        <taxon>Fungi</taxon>
        <taxon>Dikarya</taxon>
        <taxon>Ascomycota</taxon>
        <taxon>Pezizomycotina</taxon>
        <taxon>Eurotiomycetes</taxon>
        <taxon>Chaetothyriomycetidae</taxon>
        <taxon>Chaetothyriales</taxon>
        <taxon>Herpotrichiellaceae</taxon>
        <taxon>Exophiala</taxon>
    </lineage>
</organism>
<protein>
    <recommendedName>
        <fullName evidence="1">Aminotransferase class I/classII large domain-containing protein</fullName>
    </recommendedName>
</protein>
<dbReference type="AlphaFoldDB" id="A0A0D1Y1F2"/>
<dbReference type="CDD" id="cd00609">
    <property type="entry name" value="AAT_like"/>
    <property type="match status" value="1"/>
</dbReference>
<dbReference type="GO" id="GO:0030170">
    <property type="term" value="F:pyridoxal phosphate binding"/>
    <property type="evidence" value="ECO:0007669"/>
    <property type="project" value="InterPro"/>
</dbReference>
<dbReference type="InterPro" id="IPR015424">
    <property type="entry name" value="PyrdxlP-dep_Trfase"/>
</dbReference>
<gene>
    <name evidence="2" type="ORF">PV10_02153</name>
</gene>
<evidence type="ECO:0000313" key="2">
    <source>
        <dbReference type="EMBL" id="KIV94381.1"/>
    </source>
</evidence>
<feature type="domain" description="Aminotransferase class I/classII large" evidence="1">
    <location>
        <begin position="69"/>
        <end position="362"/>
    </location>
</feature>
<evidence type="ECO:0000313" key="3">
    <source>
        <dbReference type="Proteomes" id="UP000054302"/>
    </source>
</evidence>
<dbReference type="PANTHER" id="PTHR43510:SF1">
    <property type="entry name" value="AMINOTRANSFERASE FUNCTION, HYPOTHETICAL (EUROFUNG)"/>
    <property type="match status" value="1"/>
</dbReference>
<sequence>MTTNTPPVDLRQWIEQRQKSAKHDLATSSVSPLSVSDLLEISEDKNKSREALSLDNVTLEDRLRTGDGLRTNLAALYSARAAGVTADDIILTAGPSAAAFTLLSSILVAGDHVICQSPANNSFVQISRSLGVEVTYWKSTSANKWRLQANDVQSDIKDNTKAIILQSPCDPTGAIVPKPVLEELMDLAAEKGILIIADETFRPLFHSILPSHEDFSPSTINFGYKKVAVVGSITKAYSLPGINVGWIASRDQSIITACKQKKSFITPSISKLDETVATEAVSDWCIHALLARNIRLCQANLDLLEAFISEHSWACSWVKPLAGTTALLKFHKMGKPVNGEAFSNALLSQTGLLVVPAATYHGEAVDLRGYVSVAFGGSTVQFEAALAAWKQFMEESYDTVPVVAKSSNDQGQ</sequence>
<dbReference type="Gene3D" id="3.40.640.10">
    <property type="entry name" value="Type I PLP-dependent aspartate aminotransferase-like (Major domain)"/>
    <property type="match status" value="1"/>
</dbReference>
<dbReference type="InterPro" id="IPR004839">
    <property type="entry name" value="Aminotransferase_I/II_large"/>
</dbReference>
<dbReference type="PANTHER" id="PTHR43510">
    <property type="entry name" value="AMINOTRANSFERASE FUNCTION, HYPOTHETICAL (EUROFUNG)"/>
    <property type="match status" value="1"/>
</dbReference>
<dbReference type="OMA" id="WACDWVR"/>
<proteinExistence type="predicted"/>
<name>A0A0D1Y1F2_EXOME</name>
<keyword evidence="3" id="KW-1185">Reference proteome</keyword>
<dbReference type="SUPFAM" id="SSF53383">
    <property type="entry name" value="PLP-dependent transferases"/>
    <property type="match status" value="1"/>
</dbReference>
<dbReference type="Gene3D" id="3.90.1150.10">
    <property type="entry name" value="Aspartate Aminotransferase, domain 1"/>
    <property type="match status" value="1"/>
</dbReference>
<dbReference type="EMBL" id="KN847521">
    <property type="protein sequence ID" value="KIV94381.1"/>
    <property type="molecule type" value="Genomic_DNA"/>
</dbReference>